<dbReference type="InterPro" id="IPR032710">
    <property type="entry name" value="NTF2-like_dom_sf"/>
</dbReference>
<dbReference type="GO" id="GO:0005743">
    <property type="term" value="C:mitochondrial inner membrane"/>
    <property type="evidence" value="ECO:0007669"/>
    <property type="project" value="UniProtKB-SubCell"/>
</dbReference>
<evidence type="ECO:0000313" key="17">
    <source>
        <dbReference type="Proteomes" id="UP000077266"/>
    </source>
</evidence>
<keyword evidence="4" id="KW-0547">Nucleotide-binding</keyword>
<dbReference type="Gene3D" id="3.10.450.240">
    <property type="match status" value="1"/>
</dbReference>
<evidence type="ECO:0000256" key="14">
    <source>
        <dbReference type="SAM" id="Coils"/>
    </source>
</evidence>
<dbReference type="Proteomes" id="UP000077266">
    <property type="component" value="Unassembled WGS sequence"/>
</dbReference>
<comment type="function">
    <text evidence="13">Essential component of the PAM complex, a complex required for the translocation of transit peptide-containing proteins from the inner membrane into the mitochondrial matrix in an ATP-dependent manner.</text>
</comment>
<dbReference type="InterPro" id="IPR017303">
    <property type="entry name" value="Tim44"/>
</dbReference>
<dbReference type="InterPro" id="IPR007379">
    <property type="entry name" value="Tim44-like_dom"/>
</dbReference>
<dbReference type="PANTHER" id="PTHR10721">
    <property type="entry name" value="MITOCHONDRIAL IMPORT INNER MEMBRANE TRANSLOCASE SUBUNIT TIM44"/>
    <property type="match status" value="1"/>
</dbReference>
<dbReference type="PIRSF" id="PIRSF037871">
    <property type="entry name" value="TIM44"/>
    <property type="match status" value="1"/>
</dbReference>
<comment type="similarity">
    <text evidence="2 13">Belongs to the Tim44 family.</text>
</comment>
<gene>
    <name evidence="16" type="ORF">EXIGLDRAFT_672963</name>
</gene>
<feature type="coiled-coil region" evidence="14">
    <location>
        <begin position="61"/>
        <end position="88"/>
    </location>
</feature>
<keyword evidence="14" id="KW-0175">Coiled coil</keyword>
<keyword evidence="17" id="KW-1185">Reference proteome</keyword>
<dbReference type="GO" id="GO:0005524">
    <property type="term" value="F:ATP binding"/>
    <property type="evidence" value="ECO:0007669"/>
    <property type="project" value="UniProtKB-KW"/>
</dbReference>
<dbReference type="InParanoid" id="A0A165JAZ3"/>
<accession>A0A165JAZ3</accession>
<keyword evidence="7 13" id="KW-0653">Protein transport</keyword>
<evidence type="ECO:0000256" key="12">
    <source>
        <dbReference type="ARBA" id="ARBA00074309"/>
    </source>
</evidence>
<evidence type="ECO:0000256" key="8">
    <source>
        <dbReference type="ARBA" id="ARBA00022946"/>
    </source>
</evidence>
<dbReference type="SUPFAM" id="SSF54427">
    <property type="entry name" value="NTF2-like"/>
    <property type="match status" value="1"/>
</dbReference>
<dbReference type="GO" id="GO:0051087">
    <property type="term" value="F:protein-folding chaperone binding"/>
    <property type="evidence" value="ECO:0007669"/>
    <property type="project" value="InterPro"/>
</dbReference>
<dbReference type="GO" id="GO:0030150">
    <property type="term" value="P:protein import into mitochondrial matrix"/>
    <property type="evidence" value="ECO:0007669"/>
    <property type="project" value="InterPro"/>
</dbReference>
<name>A0A165JAZ3_EXIGL</name>
<keyword evidence="11 13" id="KW-0472">Membrane</keyword>
<evidence type="ECO:0000256" key="7">
    <source>
        <dbReference type="ARBA" id="ARBA00022927"/>
    </source>
</evidence>
<dbReference type="EMBL" id="KV425970">
    <property type="protein sequence ID" value="KZV94587.1"/>
    <property type="molecule type" value="Genomic_DNA"/>
</dbReference>
<dbReference type="Pfam" id="PF04280">
    <property type="entry name" value="Tim44"/>
    <property type="match status" value="1"/>
</dbReference>
<protein>
    <recommendedName>
        <fullName evidence="12 13">Mitochondrial import inner membrane translocase subunit TIM44</fullName>
    </recommendedName>
</protein>
<keyword evidence="9 13" id="KW-0811">Translocation</keyword>
<keyword evidence="10 13" id="KW-0496">Mitochondrion</keyword>
<dbReference type="OrthoDB" id="10265990at2759"/>
<dbReference type="AlphaFoldDB" id="A0A165JAZ3"/>
<proteinExistence type="inferred from homology"/>
<evidence type="ECO:0000256" key="1">
    <source>
        <dbReference type="ARBA" id="ARBA00004637"/>
    </source>
</evidence>
<dbReference type="SMART" id="SM00978">
    <property type="entry name" value="Tim44"/>
    <property type="match status" value="1"/>
</dbReference>
<evidence type="ECO:0000259" key="15">
    <source>
        <dbReference type="SMART" id="SM00978"/>
    </source>
</evidence>
<evidence type="ECO:0000256" key="9">
    <source>
        <dbReference type="ARBA" id="ARBA00023010"/>
    </source>
</evidence>
<sequence length="455" mass="50910">MLPRHLLARAQRTRVASARLALASKTASPQPALLLQRNFHASSSRANELPKSPYRTFVDTLREEIRKNRELQDNVKQLQGDVEKIQDSEAMKRAREMYERARLSSSIKENPKLRAAAEELRKQGLKVSDAVGEAVKAMEESDLMRSISKASAAVAASIDKTTEPIRKTEAYKALAETILDALDDSGSAKHAGYEEKEARRARRQARLAKLGKQKGFASARARTVAVEENPEAGSAMVLHESSVKSAKWEQVKQSNPLLRKIAQWRQSYDESENELVATLRGVTSTIGSWFEENETATVTRMLREIDPSYDPESFGRELREYIVPEIVDAYLSADREALKMWCGEATYNVLWATLEVYLKQGLISGSRVLDIRNVDVVSGKILENDIPVLVVQFSTQEVLLFRNAKTGEIAVGAEDKVEQCMYAAVFTRSAEDLANELTGGWKVVEMARRSARSYL</sequence>
<keyword evidence="5 13" id="KW-0999">Mitochondrion inner membrane</keyword>
<evidence type="ECO:0000313" key="16">
    <source>
        <dbReference type="EMBL" id="KZV94587.1"/>
    </source>
</evidence>
<dbReference type="PANTHER" id="PTHR10721:SF1">
    <property type="entry name" value="MITOCHONDRIAL IMPORT INNER MEMBRANE TRANSLOCASE SUBUNIT TIM44"/>
    <property type="match status" value="1"/>
</dbReference>
<reference evidence="16 17" key="1">
    <citation type="journal article" date="2016" name="Mol. Biol. Evol.">
        <title>Comparative Genomics of Early-Diverging Mushroom-Forming Fungi Provides Insights into the Origins of Lignocellulose Decay Capabilities.</title>
        <authorList>
            <person name="Nagy L.G."/>
            <person name="Riley R."/>
            <person name="Tritt A."/>
            <person name="Adam C."/>
            <person name="Daum C."/>
            <person name="Floudas D."/>
            <person name="Sun H."/>
            <person name="Yadav J.S."/>
            <person name="Pangilinan J."/>
            <person name="Larsson K.H."/>
            <person name="Matsuura K."/>
            <person name="Barry K."/>
            <person name="Labutti K."/>
            <person name="Kuo R."/>
            <person name="Ohm R.A."/>
            <person name="Bhattacharya S.S."/>
            <person name="Shirouzu T."/>
            <person name="Yoshinaga Y."/>
            <person name="Martin F.M."/>
            <person name="Grigoriev I.V."/>
            <person name="Hibbett D.S."/>
        </authorList>
    </citation>
    <scope>NUCLEOTIDE SEQUENCE [LARGE SCALE GENOMIC DNA]</scope>
    <source>
        <strain evidence="16 17">HHB12029</strain>
    </source>
</reference>
<organism evidence="16 17">
    <name type="scientific">Exidia glandulosa HHB12029</name>
    <dbReference type="NCBI Taxonomy" id="1314781"/>
    <lineage>
        <taxon>Eukaryota</taxon>
        <taxon>Fungi</taxon>
        <taxon>Dikarya</taxon>
        <taxon>Basidiomycota</taxon>
        <taxon>Agaricomycotina</taxon>
        <taxon>Agaricomycetes</taxon>
        <taxon>Auriculariales</taxon>
        <taxon>Exidiaceae</taxon>
        <taxon>Exidia</taxon>
    </lineage>
</organism>
<dbReference type="FunCoup" id="A0A165JAZ3">
    <property type="interactions" value="380"/>
</dbReference>
<feature type="domain" description="Tim44-like" evidence="15">
    <location>
        <begin position="295"/>
        <end position="448"/>
    </location>
</feature>
<dbReference type="STRING" id="1314781.A0A165JAZ3"/>
<keyword evidence="6" id="KW-0067">ATP-binding</keyword>
<dbReference type="FunFam" id="3.10.450.240:FF:000002">
    <property type="entry name" value="Mitochondrial import inner membrane translocase subunit TIM44"/>
    <property type="match status" value="1"/>
</dbReference>
<evidence type="ECO:0000256" key="4">
    <source>
        <dbReference type="ARBA" id="ARBA00022741"/>
    </source>
</evidence>
<evidence type="ECO:0000256" key="10">
    <source>
        <dbReference type="ARBA" id="ARBA00023128"/>
    </source>
</evidence>
<evidence type="ECO:0000256" key="5">
    <source>
        <dbReference type="ARBA" id="ARBA00022792"/>
    </source>
</evidence>
<evidence type="ECO:0000256" key="3">
    <source>
        <dbReference type="ARBA" id="ARBA00022448"/>
    </source>
</evidence>
<evidence type="ECO:0000256" key="13">
    <source>
        <dbReference type="PIRNR" id="PIRNR037871"/>
    </source>
</evidence>
<keyword evidence="8" id="KW-0809">Transit peptide</keyword>
<comment type="subcellular location">
    <subcellularLocation>
        <location evidence="1">Mitochondrion inner membrane</location>
        <topology evidence="1">Peripheral membrane protein</topology>
    </subcellularLocation>
</comment>
<dbReference type="InterPro" id="IPR039544">
    <property type="entry name" value="Tim44-like"/>
</dbReference>
<evidence type="ECO:0000256" key="2">
    <source>
        <dbReference type="ARBA" id="ARBA00009597"/>
    </source>
</evidence>
<keyword evidence="3 13" id="KW-0813">Transport</keyword>
<evidence type="ECO:0000256" key="11">
    <source>
        <dbReference type="ARBA" id="ARBA00023136"/>
    </source>
</evidence>
<evidence type="ECO:0000256" key="6">
    <source>
        <dbReference type="ARBA" id="ARBA00022840"/>
    </source>
</evidence>